<keyword evidence="1" id="KW-1133">Transmembrane helix</keyword>
<dbReference type="AlphaFoldDB" id="D4XCI9"/>
<feature type="transmembrane region" description="Helical" evidence="1">
    <location>
        <begin position="171"/>
        <end position="191"/>
    </location>
</feature>
<evidence type="ECO:0000313" key="2">
    <source>
        <dbReference type="EMBL" id="EFF75500.1"/>
    </source>
</evidence>
<sequence length="213" mass="22665">MPVAEPKTGLDEFFAMLDGVRKVALSAAAGLIALPLAAGLAGFAPPWPPGLVVITSLMELVVLLVVFQTLAKAQRSAASKVIIWSAILVFVTSAVYLVLNAAFVYQIPNDDTRVVMGCGLSDNAQLILKSQGLNPTDVCPGEFSLLMSSAQYETDKVWTRLSITAIKSALAISWFGSFGALSFLVGVFVAFQRRQVVRASRTTVKRPTTSEGA</sequence>
<comment type="caution">
    <text evidence="2">The sequence shown here is derived from an EMBL/GenBank/DDBJ whole genome shotgun (WGS) entry which is preliminary data.</text>
</comment>
<dbReference type="RefSeq" id="WP_006219259.1">
    <property type="nucleotide sequence ID" value="NZ_GG770409.1"/>
</dbReference>
<feature type="transmembrane region" description="Helical" evidence="1">
    <location>
        <begin position="82"/>
        <end position="107"/>
    </location>
</feature>
<keyword evidence="1" id="KW-0812">Transmembrane</keyword>
<feature type="transmembrane region" description="Helical" evidence="1">
    <location>
        <begin position="50"/>
        <end position="70"/>
    </location>
</feature>
<reference evidence="3" key="1">
    <citation type="submission" date="2010-03" db="EMBL/GenBank/DDBJ databases">
        <title>Complete sequence of Mobiluncus curtisii ATCC 43063.</title>
        <authorList>
            <person name="Muzny D."/>
            <person name="Qin X."/>
            <person name="Deng J."/>
            <person name="Jiang H."/>
            <person name="Liu Y."/>
            <person name="Qu J."/>
            <person name="Song X.-Z."/>
            <person name="Zhang L."/>
            <person name="Thornton R."/>
            <person name="Coyle M."/>
            <person name="Francisco L."/>
            <person name="Jackson L."/>
            <person name="Javaid M."/>
            <person name="Korchina V."/>
            <person name="Kovar C."/>
            <person name="Mata R."/>
            <person name="Mathew T."/>
            <person name="Ngo R."/>
            <person name="Nguyen L."/>
            <person name="Nguyen N."/>
            <person name="Okwuonu G."/>
            <person name="Ongeri F."/>
            <person name="Pham C."/>
            <person name="Simmons D."/>
            <person name="Wilczek-Boney K."/>
            <person name="Hale W."/>
            <person name="Jakkamsetti A."/>
            <person name="Pham P."/>
            <person name="Ruth R."/>
            <person name="San Lucas F."/>
            <person name="Warren J."/>
            <person name="Zhang J."/>
            <person name="Zhao Z."/>
            <person name="Zhou C."/>
            <person name="Zhu D."/>
            <person name="Lee S."/>
            <person name="Bess C."/>
            <person name="Blankenburg K."/>
            <person name="Forbes L."/>
            <person name="Fu Q."/>
            <person name="Gubbala S."/>
            <person name="Hirani K."/>
            <person name="Jayaseelan J.C."/>
            <person name="Lara F."/>
            <person name="Munidasa M."/>
            <person name="Palculict T."/>
            <person name="Patil S."/>
            <person name="Pu L.-L."/>
            <person name="Saada N."/>
            <person name="Tang L."/>
            <person name="Weissenberger G."/>
            <person name="Zhu Y."/>
            <person name="Hemphill L."/>
            <person name="Shang Y."/>
            <person name="Youmans B."/>
            <person name="Ayvaz T."/>
            <person name="Ross M."/>
            <person name="Santibanez J."/>
            <person name="Aqrawi P."/>
            <person name="Gross S."/>
            <person name="Joshi V."/>
            <person name="Fowler G."/>
            <person name="Nazareth L."/>
            <person name="Reid J."/>
            <person name="Worley K."/>
            <person name="Petrosino J."/>
            <person name="Highlander S."/>
            <person name="Gibbs R."/>
            <person name="Gibbs R."/>
        </authorList>
    </citation>
    <scope>NUCLEOTIDE SEQUENCE [LARGE SCALE GENOMIC DNA]</scope>
    <source>
        <strain evidence="3">ATCC 43553</strain>
    </source>
</reference>
<organism evidence="2 3">
    <name type="scientific">Achromobacter piechaudii ATCC 43553</name>
    <dbReference type="NCBI Taxonomy" id="742159"/>
    <lineage>
        <taxon>Bacteria</taxon>
        <taxon>Pseudomonadati</taxon>
        <taxon>Pseudomonadota</taxon>
        <taxon>Betaproteobacteria</taxon>
        <taxon>Burkholderiales</taxon>
        <taxon>Alcaligenaceae</taxon>
        <taxon>Achromobacter</taxon>
    </lineage>
</organism>
<proteinExistence type="predicted"/>
<gene>
    <name evidence="2" type="ORF">HMPREF0004_3186</name>
</gene>
<keyword evidence="1" id="KW-0472">Membrane</keyword>
<dbReference type="Proteomes" id="UP000004510">
    <property type="component" value="Unassembled WGS sequence"/>
</dbReference>
<feature type="transmembrane region" description="Helical" evidence="1">
    <location>
        <begin position="23"/>
        <end position="44"/>
    </location>
</feature>
<name>D4XCI9_9BURK</name>
<dbReference type="EMBL" id="ADMS01000071">
    <property type="protein sequence ID" value="EFF75500.1"/>
    <property type="molecule type" value="Genomic_DNA"/>
</dbReference>
<evidence type="ECO:0000313" key="3">
    <source>
        <dbReference type="Proteomes" id="UP000004510"/>
    </source>
</evidence>
<evidence type="ECO:0000256" key="1">
    <source>
        <dbReference type="SAM" id="Phobius"/>
    </source>
</evidence>
<accession>D4XCI9</accession>
<protein>
    <submittedName>
        <fullName evidence="2">Uncharacterized protein</fullName>
    </submittedName>
</protein>
<dbReference type="HOGENOM" id="CLU_1292109_0_0_4"/>